<dbReference type="Proteomes" id="UP000245908">
    <property type="component" value="Unassembled WGS sequence"/>
</dbReference>
<organism evidence="2 3">
    <name type="scientific">Nanobsidianus stetteri</name>
    <dbReference type="NCBI Taxonomy" id="1294122"/>
    <lineage>
        <taxon>Archaea</taxon>
        <taxon>Nanobdellota</taxon>
        <taxon>Candidatus Nanoarchaeia</taxon>
        <taxon>Nanoarchaeales</taxon>
        <taxon>Nanopusillaceae</taxon>
        <taxon>Candidatus Nanobsidianus</taxon>
    </lineage>
</organism>
<protein>
    <submittedName>
        <fullName evidence="2">Uncharacterized protein</fullName>
    </submittedName>
</protein>
<name>A0A2T9WQU2_NANST</name>
<keyword evidence="1" id="KW-1133">Transmembrane helix</keyword>
<keyword evidence="1" id="KW-0812">Transmembrane</keyword>
<evidence type="ECO:0000256" key="1">
    <source>
        <dbReference type="SAM" id="Phobius"/>
    </source>
</evidence>
<evidence type="ECO:0000313" key="2">
    <source>
        <dbReference type="EMBL" id="PVU70208.1"/>
    </source>
</evidence>
<gene>
    <name evidence="2" type="ORF">DDW05_03040</name>
</gene>
<evidence type="ECO:0000313" key="3">
    <source>
        <dbReference type="Proteomes" id="UP000245908"/>
    </source>
</evidence>
<proteinExistence type="predicted"/>
<keyword evidence="1" id="KW-0472">Membrane</keyword>
<dbReference type="SUPFAM" id="SSF81321">
    <property type="entry name" value="Family A G protein-coupled receptor-like"/>
    <property type="match status" value="1"/>
</dbReference>
<reference evidence="2 3" key="1">
    <citation type="journal article" date="2015" name="Appl. Environ. Microbiol.">
        <title>Nanoarchaeota, Their Sulfolobales Host, and Nanoarchaeota Virus Distribution across Yellowstone National Park Hot Springs.</title>
        <authorList>
            <person name="Munson-McGee J.H."/>
            <person name="Field E.K."/>
            <person name="Bateson M."/>
            <person name="Rooney C."/>
            <person name="Stepanauskas R."/>
            <person name="Young M.J."/>
        </authorList>
    </citation>
    <scope>NUCLEOTIDE SEQUENCE [LARGE SCALE GENOMIC DNA]</scope>
    <source>
        <strain evidence="2">SCGC AB-777_O03</strain>
    </source>
</reference>
<comment type="caution">
    <text evidence="2">The sequence shown here is derived from an EMBL/GenBank/DDBJ whole genome shotgun (WGS) entry which is preliminary data.</text>
</comment>
<accession>A0A2T9WQU2</accession>
<feature type="transmembrane region" description="Helical" evidence="1">
    <location>
        <begin position="42"/>
        <end position="64"/>
    </location>
</feature>
<feature type="transmembrane region" description="Helical" evidence="1">
    <location>
        <begin position="12"/>
        <end position="30"/>
    </location>
</feature>
<dbReference type="AlphaFoldDB" id="A0A2T9WQU2"/>
<dbReference type="EMBL" id="QEFH01000031">
    <property type="protein sequence ID" value="PVU70208.1"/>
    <property type="molecule type" value="Genomic_DNA"/>
</dbReference>
<sequence length="65" mass="7198">MKAPADKRLIEPIGTILALGILAISMWFTGELASLINPSYSVGYYAVSILALIAMILYIVLYFFR</sequence>